<dbReference type="InterPro" id="IPR000212">
    <property type="entry name" value="DNA_helicase_UvrD/REP"/>
</dbReference>
<evidence type="ECO:0000256" key="6">
    <source>
        <dbReference type="ARBA" id="ARBA00034617"/>
    </source>
</evidence>
<comment type="catalytic activity">
    <reaction evidence="8">
        <text>ATP + H2O = ADP + phosphate + H(+)</text>
        <dbReference type="Rhea" id="RHEA:13065"/>
        <dbReference type="ChEBI" id="CHEBI:15377"/>
        <dbReference type="ChEBI" id="CHEBI:15378"/>
        <dbReference type="ChEBI" id="CHEBI:30616"/>
        <dbReference type="ChEBI" id="CHEBI:43474"/>
        <dbReference type="ChEBI" id="CHEBI:456216"/>
        <dbReference type="EC" id="5.6.2.4"/>
    </reaction>
</comment>
<evidence type="ECO:0000256" key="1">
    <source>
        <dbReference type="ARBA" id="ARBA00022741"/>
    </source>
</evidence>
<gene>
    <name evidence="11" type="ORF">J7S78_13680</name>
</gene>
<dbReference type="SUPFAM" id="SSF52540">
    <property type="entry name" value="P-loop containing nucleoside triphosphate hydrolases"/>
    <property type="match status" value="1"/>
</dbReference>
<reference evidence="11 12" key="1">
    <citation type="submission" date="2021-03" db="EMBL/GenBank/DDBJ databases">
        <authorList>
            <person name="Stanton E."/>
        </authorList>
    </citation>
    <scope>NUCLEOTIDE SEQUENCE [LARGE SCALE GENOMIC DNA]</scope>
    <source>
        <strain evidence="11 12">2020EL-00037</strain>
    </source>
</reference>
<keyword evidence="5" id="KW-0413">Isomerase</keyword>
<evidence type="ECO:0000313" key="12">
    <source>
        <dbReference type="Proteomes" id="UP000673434"/>
    </source>
</evidence>
<evidence type="ECO:0000313" key="11">
    <source>
        <dbReference type="EMBL" id="MBQ0600843.1"/>
    </source>
</evidence>
<dbReference type="RefSeq" id="WP_210846248.1">
    <property type="nucleotide sequence ID" value="NZ_JAGKON010000013.1"/>
</dbReference>
<accession>A0AAP2BJP2</accession>
<evidence type="ECO:0000256" key="9">
    <source>
        <dbReference type="PROSITE-ProRule" id="PRU00560"/>
    </source>
</evidence>
<evidence type="ECO:0000256" key="4">
    <source>
        <dbReference type="ARBA" id="ARBA00022840"/>
    </source>
</evidence>
<organism evidence="11 12">
    <name type="scientific">Klebsiella oxytoca</name>
    <dbReference type="NCBI Taxonomy" id="571"/>
    <lineage>
        <taxon>Bacteria</taxon>
        <taxon>Pseudomonadati</taxon>
        <taxon>Pseudomonadota</taxon>
        <taxon>Gammaproteobacteria</taxon>
        <taxon>Enterobacterales</taxon>
        <taxon>Enterobacteriaceae</taxon>
        <taxon>Klebsiella/Raoultella group</taxon>
        <taxon>Klebsiella</taxon>
    </lineage>
</organism>
<sequence length="488" mass="55223">MALTDEQQKIVDYTGRLLCGKAYAGSGKTFTLIQFSLKNTDKRILYIVFNKAIREEAERKFPKNVHCATSHAMAFARFKEYADKTRMNISVKEYRDILGEDNWQVVKLAVAGVGNFMNSADRVIMMEHIKKNVENEDKISSSRFDTALRAAKRLWEGMIDKNSDIPCTGNTLLKLFQLSNPELHTLYDIILFDEGQDANPVTLDIVMNNTCQKIIVGDDHQMINRWRGAENALSVVEEQGADILRLTKSFRFGPMIAGLANLVLSMKGETHPLVGLGDLDYVCEPQEIIEQGFHAVISRTFMGVIQSAHEAIMMGKRVMWNGGIAKYNLDELLDIHSLKLMRPDLVKNKKILSDYGNWANYADIAESTKDTNMNRAIRIMDEYIDIPGMIATMRSNEARTESEADLVVTTAHTSKGLEWNNVILNDDFSSVLEAIDMKKPKATIIDEMNLIYVAITRAKDRLSINSVIIELITEYYTRQERGESIVIV</sequence>
<evidence type="ECO:0000256" key="5">
    <source>
        <dbReference type="ARBA" id="ARBA00023235"/>
    </source>
</evidence>
<dbReference type="InterPro" id="IPR014017">
    <property type="entry name" value="DNA_helicase_UvrD-like_C"/>
</dbReference>
<dbReference type="InterPro" id="IPR014016">
    <property type="entry name" value="UvrD-like_ATP-bd"/>
</dbReference>
<dbReference type="PANTHER" id="PTHR11070:SF30">
    <property type="entry name" value="F-BOX DNA HELICASE 1"/>
    <property type="match status" value="1"/>
</dbReference>
<protein>
    <recommendedName>
        <fullName evidence="7">DNA 3'-5' helicase</fullName>
        <ecNumber evidence="7">5.6.2.4</ecNumber>
    </recommendedName>
</protein>
<dbReference type="PROSITE" id="PS51198">
    <property type="entry name" value="UVRD_HELICASE_ATP_BIND"/>
    <property type="match status" value="1"/>
</dbReference>
<feature type="binding site" evidence="9">
    <location>
        <begin position="22"/>
        <end position="29"/>
    </location>
    <ligand>
        <name>ATP</name>
        <dbReference type="ChEBI" id="CHEBI:30616"/>
    </ligand>
</feature>
<keyword evidence="1 9" id="KW-0547">Nucleotide-binding</keyword>
<comment type="caution">
    <text evidence="11">The sequence shown here is derived from an EMBL/GenBank/DDBJ whole genome shotgun (WGS) entry which is preliminary data.</text>
</comment>
<keyword evidence="3 9" id="KW-0347">Helicase</keyword>
<dbReference type="EC" id="5.6.2.4" evidence="7"/>
<dbReference type="Proteomes" id="UP000673434">
    <property type="component" value="Unassembled WGS sequence"/>
</dbReference>
<evidence type="ECO:0000256" key="3">
    <source>
        <dbReference type="ARBA" id="ARBA00022806"/>
    </source>
</evidence>
<dbReference type="Gene3D" id="3.40.50.300">
    <property type="entry name" value="P-loop containing nucleotide triphosphate hydrolases"/>
    <property type="match status" value="2"/>
</dbReference>
<dbReference type="GO" id="GO:0005524">
    <property type="term" value="F:ATP binding"/>
    <property type="evidence" value="ECO:0007669"/>
    <property type="project" value="UniProtKB-UniRule"/>
</dbReference>
<dbReference type="PANTHER" id="PTHR11070">
    <property type="entry name" value="UVRD / RECB / PCRA DNA HELICASE FAMILY MEMBER"/>
    <property type="match status" value="1"/>
</dbReference>
<keyword evidence="2 9" id="KW-0378">Hydrolase</keyword>
<dbReference type="Pfam" id="PF13361">
    <property type="entry name" value="UvrD_C"/>
    <property type="match status" value="1"/>
</dbReference>
<comment type="catalytic activity">
    <reaction evidence="6">
        <text>Couples ATP hydrolysis with the unwinding of duplex DNA by translocating in the 3'-5' direction.</text>
        <dbReference type="EC" id="5.6.2.4"/>
    </reaction>
</comment>
<evidence type="ECO:0000256" key="8">
    <source>
        <dbReference type="ARBA" id="ARBA00048988"/>
    </source>
</evidence>
<keyword evidence="12" id="KW-1185">Reference proteome</keyword>
<dbReference type="GO" id="GO:0003677">
    <property type="term" value="F:DNA binding"/>
    <property type="evidence" value="ECO:0007669"/>
    <property type="project" value="InterPro"/>
</dbReference>
<dbReference type="EMBL" id="JAGKON010000013">
    <property type="protein sequence ID" value="MBQ0600843.1"/>
    <property type="molecule type" value="Genomic_DNA"/>
</dbReference>
<dbReference type="Pfam" id="PF00580">
    <property type="entry name" value="UvrD-helicase"/>
    <property type="match status" value="1"/>
</dbReference>
<dbReference type="GO" id="GO:0031297">
    <property type="term" value="P:replication fork processing"/>
    <property type="evidence" value="ECO:0007669"/>
    <property type="project" value="TreeGrafter"/>
</dbReference>
<dbReference type="GO" id="GO:0000724">
    <property type="term" value="P:double-strand break repair via homologous recombination"/>
    <property type="evidence" value="ECO:0007669"/>
    <property type="project" value="TreeGrafter"/>
</dbReference>
<dbReference type="InterPro" id="IPR027417">
    <property type="entry name" value="P-loop_NTPase"/>
</dbReference>
<dbReference type="AlphaFoldDB" id="A0AAP2BJP2"/>
<dbReference type="GO" id="GO:0043138">
    <property type="term" value="F:3'-5' DNA helicase activity"/>
    <property type="evidence" value="ECO:0007669"/>
    <property type="project" value="UniProtKB-EC"/>
</dbReference>
<proteinExistence type="predicted"/>
<dbReference type="GO" id="GO:0016787">
    <property type="term" value="F:hydrolase activity"/>
    <property type="evidence" value="ECO:0007669"/>
    <property type="project" value="UniProtKB-UniRule"/>
</dbReference>
<evidence type="ECO:0000256" key="2">
    <source>
        <dbReference type="ARBA" id="ARBA00022801"/>
    </source>
</evidence>
<evidence type="ECO:0000256" key="7">
    <source>
        <dbReference type="ARBA" id="ARBA00034808"/>
    </source>
</evidence>
<keyword evidence="4 9" id="KW-0067">ATP-binding</keyword>
<name>A0AAP2BJP2_KLEOX</name>
<feature type="domain" description="UvrD-like helicase ATP-binding" evidence="10">
    <location>
        <begin position="1"/>
        <end position="253"/>
    </location>
</feature>
<evidence type="ECO:0000259" key="10">
    <source>
        <dbReference type="PROSITE" id="PS51198"/>
    </source>
</evidence>